<evidence type="ECO:0000313" key="2">
    <source>
        <dbReference type="Proteomes" id="UP000239687"/>
    </source>
</evidence>
<dbReference type="Proteomes" id="UP000239687">
    <property type="component" value="Unassembled WGS sequence"/>
</dbReference>
<evidence type="ECO:0000313" key="1">
    <source>
        <dbReference type="EMBL" id="PQO98865.1"/>
    </source>
</evidence>
<dbReference type="EMBL" id="PUIN01000018">
    <property type="protein sequence ID" value="PQO98865.1"/>
    <property type="molecule type" value="Genomic_DNA"/>
</dbReference>
<reference evidence="1 2" key="1">
    <citation type="submission" date="2018-02" db="EMBL/GenBank/DDBJ databases">
        <title>Draft genome sequencing of Pseudomonas frederiksbergensis 11-D3.</title>
        <authorList>
            <person name="Zheng B.-X."/>
        </authorList>
    </citation>
    <scope>NUCLEOTIDE SEQUENCE [LARGE SCALE GENOMIC DNA]</scope>
    <source>
        <strain evidence="1 2">11-D3</strain>
    </source>
</reference>
<protein>
    <submittedName>
        <fullName evidence="1">Uncharacterized protein</fullName>
    </submittedName>
</protein>
<accession>A0A2S8H8N8</accession>
<organism evidence="1 2">
    <name type="scientific">Pseudomonas frederiksbergensis</name>
    <dbReference type="NCBI Taxonomy" id="104087"/>
    <lineage>
        <taxon>Bacteria</taxon>
        <taxon>Pseudomonadati</taxon>
        <taxon>Pseudomonadota</taxon>
        <taxon>Gammaproteobacteria</taxon>
        <taxon>Pseudomonadales</taxon>
        <taxon>Pseudomonadaceae</taxon>
        <taxon>Pseudomonas</taxon>
    </lineage>
</organism>
<proteinExistence type="predicted"/>
<dbReference type="AlphaFoldDB" id="A0A2S8H8N8"/>
<name>A0A2S8H8N8_9PSED</name>
<comment type="caution">
    <text evidence="1">The sequence shown here is derived from an EMBL/GenBank/DDBJ whole genome shotgun (WGS) entry which is preliminary data.</text>
</comment>
<sequence length="85" mass="9654">MDAFGGRFFCDSRYTPRFAPTVVCEQCNSADASAKKSLGMGNDFSFSPSEIFRFITPTPHGWHLFHYSVAEEIHKTIQPAMHTFF</sequence>
<gene>
    <name evidence="1" type="ORF">C5612_27065</name>
</gene>